<dbReference type="AlphaFoldDB" id="A0A401HP67"/>
<keyword evidence="1" id="KW-0533">Nickel</keyword>
<dbReference type="Gene3D" id="3.30.70.1380">
    <property type="entry name" value="Transcriptional regulatory protein pf0864 domain like"/>
    <property type="match status" value="1"/>
</dbReference>
<dbReference type="EMBL" id="BFAX01000001">
    <property type="protein sequence ID" value="GBF35995.1"/>
    <property type="molecule type" value="Genomic_DNA"/>
</dbReference>
<dbReference type="NCBIfam" id="TIGR00299">
    <property type="entry name" value="nickel pincer cofactor biosynthesis protein LarC"/>
    <property type="match status" value="1"/>
</dbReference>
<keyword evidence="3" id="KW-1185">Reference proteome</keyword>
<evidence type="ECO:0000313" key="3">
    <source>
        <dbReference type="Proteomes" id="UP000290527"/>
    </source>
</evidence>
<dbReference type="InterPro" id="IPR002822">
    <property type="entry name" value="Ni_insertion"/>
</dbReference>
<dbReference type="OrthoDB" id="10691at2157"/>
<dbReference type="Pfam" id="PF01969">
    <property type="entry name" value="Ni_insertion"/>
    <property type="match status" value="1"/>
</dbReference>
<name>A0A401HP67_9EURY</name>
<reference evidence="2 3" key="1">
    <citation type="journal article" date="2019" name="Int. J. Syst. Evol. Microbiol.">
        <title>Methanofervidicoccus abyssi gen. nov., sp. nov., a hydrogenotrophic methanogen, isolated from a hydrothermal vent chimney in the Mid-Cayman Spreading Center, the Caribbean Sea.</title>
        <authorList>
            <person name="Sakai S."/>
            <person name="Takaki Y."/>
            <person name="Miyazaki M."/>
            <person name="Ogawara M."/>
            <person name="Yanagawa K."/>
            <person name="Miyazaki J."/>
            <person name="Takai K."/>
        </authorList>
    </citation>
    <scope>NUCLEOTIDE SEQUENCE [LARGE SCALE GENOMIC DNA]</scope>
    <source>
        <strain evidence="2 3">HHB</strain>
    </source>
</reference>
<dbReference type="Proteomes" id="UP000290527">
    <property type="component" value="Unassembled WGS sequence"/>
</dbReference>
<proteinExistence type="predicted"/>
<gene>
    <name evidence="2" type="ORF">MHHB_P0220</name>
</gene>
<accession>A0A401HP67</accession>
<dbReference type="RefSeq" id="WP_131006779.1">
    <property type="nucleotide sequence ID" value="NZ_BFAX01000001.1"/>
</dbReference>
<evidence type="ECO:0000256" key="1">
    <source>
        <dbReference type="ARBA" id="ARBA00022596"/>
    </source>
</evidence>
<dbReference type="Gene3D" id="3.10.20.300">
    <property type="entry name" value="mk0293 like domain"/>
    <property type="match status" value="1"/>
</dbReference>
<comment type="caution">
    <text evidence="2">The sequence shown here is derived from an EMBL/GenBank/DDBJ whole genome shotgun (WGS) entry which is preliminary data.</text>
</comment>
<dbReference type="PANTHER" id="PTHR36566">
    <property type="entry name" value="NICKEL INSERTION PROTEIN-RELATED"/>
    <property type="match status" value="1"/>
</dbReference>
<protein>
    <recommendedName>
        <fullName evidence="4">Nickel insertion protein</fullName>
    </recommendedName>
</protein>
<sequence length="410" mass="46362">MKVLLIDPQISGISGDMLLSALIDLTGNVDIVYQISQAIEELSNCKRFKVDIREEKINGIRAKRLHIDIVEDRLKNPWDLKKAMEEVINKLELSGKVRSLSLNILDDLISAEMRVHGDKNIHLHEISSLDTIFDILGSVVLLERHGYLDGKIYSTPPVLGCGYIQIEHGILPVPAPSTLEILCKYGIKYINPPYITNFEHTTPTGIAILANIVDRVLDNYPEMIPLKVGYGGGSKRLENVPNVLRVVEGEIKDNRESIVVLETNVDDISGEIIGNLYEILFKRGAKEVFVVNGIGKKNRPTHIITVITDYRNLDRMVETLMEETGTLGVRVKEVGRIKAERSIKVHNINIKGRSYKIRVKVSYLGDKLINAKPEYDDIKRIAEDMNIPLRVVLKEIEKEVSKIYRHLKHL</sequence>
<dbReference type="PANTHER" id="PTHR36566:SF1">
    <property type="entry name" value="PYRIDINIUM-3,5-BISTHIOCARBOXYLIC ACID MONONUCLEOTIDE NICKEL INSERTION PROTEIN"/>
    <property type="match status" value="1"/>
</dbReference>
<organism evidence="2 3">
    <name type="scientific">Methanofervidicoccus abyssi</name>
    <dbReference type="NCBI Taxonomy" id="2082189"/>
    <lineage>
        <taxon>Archaea</taxon>
        <taxon>Methanobacteriati</taxon>
        <taxon>Methanobacteriota</taxon>
        <taxon>Methanomada group</taxon>
        <taxon>Methanococci</taxon>
        <taxon>Methanococcales</taxon>
        <taxon>Methanofervidicoccus</taxon>
    </lineage>
</organism>
<evidence type="ECO:0000313" key="2">
    <source>
        <dbReference type="EMBL" id="GBF35995.1"/>
    </source>
</evidence>
<evidence type="ECO:0008006" key="4">
    <source>
        <dbReference type="Google" id="ProtNLM"/>
    </source>
</evidence>